<organism evidence="1 2">
    <name type="scientific">Cnuibacter physcomitrellae</name>
    <dbReference type="NCBI Taxonomy" id="1619308"/>
    <lineage>
        <taxon>Bacteria</taxon>
        <taxon>Bacillati</taxon>
        <taxon>Actinomycetota</taxon>
        <taxon>Actinomycetes</taxon>
        <taxon>Micrococcales</taxon>
        <taxon>Microbacteriaceae</taxon>
        <taxon>Cnuibacter</taxon>
    </lineage>
</organism>
<dbReference type="AlphaFoldDB" id="A0A1X9LFU3"/>
<accession>A0A1X9LFU3</accession>
<evidence type="ECO:0000313" key="2">
    <source>
        <dbReference type="Proteomes" id="UP000192775"/>
    </source>
</evidence>
<dbReference type="InterPro" id="IPR018306">
    <property type="entry name" value="Phage_T5_Orf172_DNA-bd"/>
</dbReference>
<proteinExistence type="predicted"/>
<evidence type="ECO:0000313" key="1">
    <source>
        <dbReference type="EMBL" id="ARJ04065.1"/>
    </source>
</evidence>
<protein>
    <submittedName>
        <fullName evidence="1">ATPase</fullName>
    </submittedName>
</protein>
<sequence>MDAHGCPIEEAGRRCGLEPSPLGGLGLCGDHLLAAYEAVLGEVGVTDALPGPCAACGSRLGVRWPSGWLCAVCEWRYGELPDTETAPPRVDVVYYIRFADRVKIGTSSTPRTRLAQLRHEEVLAFEPGARDVEQSRHQQFADLRLGGEWFSLEGDLAEHIAALALAGDPWLLHARWRSELAARR</sequence>
<dbReference type="SMART" id="SM00974">
    <property type="entry name" value="T5orf172"/>
    <property type="match status" value="1"/>
</dbReference>
<dbReference type="Proteomes" id="UP000192775">
    <property type="component" value="Chromosome"/>
</dbReference>
<dbReference type="EMBL" id="CP020715">
    <property type="protein sequence ID" value="ARJ04065.1"/>
    <property type="molecule type" value="Genomic_DNA"/>
</dbReference>
<dbReference type="KEGG" id="cphy:B5808_01585"/>
<dbReference type="RefSeq" id="WP_085017877.1">
    <property type="nucleotide sequence ID" value="NZ_BMHD01000001.1"/>
</dbReference>
<dbReference type="Pfam" id="PF13455">
    <property type="entry name" value="MUG113"/>
    <property type="match status" value="1"/>
</dbReference>
<name>A0A1X9LFU3_9MICO</name>
<gene>
    <name evidence="1" type="ORF">B5808_01585</name>
</gene>
<keyword evidence="2" id="KW-1185">Reference proteome</keyword>
<dbReference type="STRING" id="1619308.B5808_01585"/>
<reference evidence="1 2" key="1">
    <citation type="submission" date="2017-04" db="EMBL/GenBank/DDBJ databases">
        <authorList>
            <person name="Afonso C.L."/>
            <person name="Miller P.J."/>
            <person name="Scott M.A."/>
            <person name="Spackman E."/>
            <person name="Goraichik I."/>
            <person name="Dimitrov K.M."/>
            <person name="Suarez D.L."/>
            <person name="Swayne D.E."/>
        </authorList>
    </citation>
    <scope>NUCLEOTIDE SEQUENCE [LARGE SCALE GENOMIC DNA]</scope>
    <source>
        <strain evidence="2">XA(T)</strain>
    </source>
</reference>